<feature type="transmembrane region" description="Helical" evidence="13">
    <location>
        <begin position="178"/>
        <end position="203"/>
    </location>
</feature>
<evidence type="ECO:0000256" key="13">
    <source>
        <dbReference type="SAM" id="Phobius"/>
    </source>
</evidence>
<dbReference type="InterPro" id="IPR001915">
    <property type="entry name" value="Peptidase_M48"/>
</dbReference>
<keyword evidence="3" id="KW-1003">Cell membrane</keyword>
<dbReference type="Pfam" id="PF01435">
    <property type="entry name" value="Peptidase_M48"/>
    <property type="match status" value="1"/>
</dbReference>
<feature type="transmembrane region" description="Helical" evidence="13">
    <location>
        <begin position="12"/>
        <end position="36"/>
    </location>
</feature>
<evidence type="ECO:0000313" key="16">
    <source>
        <dbReference type="Proteomes" id="UP000239388"/>
    </source>
</evidence>
<evidence type="ECO:0000259" key="14">
    <source>
        <dbReference type="Pfam" id="PF01435"/>
    </source>
</evidence>
<reference evidence="15 16" key="1">
    <citation type="submission" date="2018-02" db="EMBL/GenBank/DDBJ databases">
        <title>Comparative genomes isolates from brazilian mangrove.</title>
        <authorList>
            <person name="Araujo J.E."/>
            <person name="Taketani R.G."/>
            <person name="Silva M.C.P."/>
            <person name="Loureco M.V."/>
            <person name="Andreote F.D."/>
        </authorList>
    </citation>
    <scope>NUCLEOTIDE SEQUENCE [LARGE SCALE GENOMIC DNA]</scope>
    <source>
        <strain evidence="15 16">NAP PRIS-MGV</strain>
    </source>
</reference>
<dbReference type="GO" id="GO:0005886">
    <property type="term" value="C:plasma membrane"/>
    <property type="evidence" value="ECO:0007669"/>
    <property type="project" value="UniProtKB-SubCell"/>
</dbReference>
<keyword evidence="11 13" id="KW-0472">Membrane</keyword>
<dbReference type="GO" id="GO:0046872">
    <property type="term" value="F:metal ion binding"/>
    <property type="evidence" value="ECO:0007669"/>
    <property type="project" value="UniProtKB-KW"/>
</dbReference>
<dbReference type="EMBL" id="PUIB01000024">
    <property type="protein sequence ID" value="PQO28748.1"/>
    <property type="molecule type" value="Genomic_DNA"/>
</dbReference>
<dbReference type="AlphaFoldDB" id="A0A2S8F9A6"/>
<keyword evidence="9 13" id="KW-1133">Transmembrane helix</keyword>
<dbReference type="GO" id="GO:0006508">
    <property type="term" value="P:proteolysis"/>
    <property type="evidence" value="ECO:0007669"/>
    <property type="project" value="UniProtKB-KW"/>
</dbReference>
<evidence type="ECO:0000256" key="3">
    <source>
        <dbReference type="ARBA" id="ARBA00022475"/>
    </source>
</evidence>
<keyword evidence="5 13" id="KW-0812">Transmembrane</keyword>
<evidence type="ECO:0000313" key="15">
    <source>
        <dbReference type="EMBL" id="PQO28748.1"/>
    </source>
</evidence>
<keyword evidence="8" id="KW-0862">Zinc</keyword>
<protein>
    <recommendedName>
        <fullName evidence="14">Peptidase M48 domain-containing protein</fullName>
    </recommendedName>
</protein>
<evidence type="ECO:0000256" key="8">
    <source>
        <dbReference type="ARBA" id="ARBA00022833"/>
    </source>
</evidence>
<dbReference type="InterPro" id="IPR050083">
    <property type="entry name" value="HtpX_protease"/>
</dbReference>
<keyword evidence="7" id="KW-0378">Hydrolase</keyword>
<evidence type="ECO:0000256" key="2">
    <source>
        <dbReference type="ARBA" id="ARBA00004651"/>
    </source>
</evidence>
<evidence type="ECO:0000256" key="7">
    <source>
        <dbReference type="ARBA" id="ARBA00022801"/>
    </source>
</evidence>
<comment type="caution">
    <text evidence="15">The sequence shown here is derived from an EMBL/GenBank/DDBJ whole genome shotgun (WGS) entry which is preliminary data.</text>
</comment>
<keyword evidence="6" id="KW-0479">Metal-binding</keyword>
<dbReference type="PANTHER" id="PTHR43221">
    <property type="entry name" value="PROTEASE HTPX"/>
    <property type="match status" value="1"/>
</dbReference>
<evidence type="ECO:0000256" key="1">
    <source>
        <dbReference type="ARBA" id="ARBA00001947"/>
    </source>
</evidence>
<dbReference type="Proteomes" id="UP000239388">
    <property type="component" value="Unassembled WGS sequence"/>
</dbReference>
<evidence type="ECO:0000256" key="5">
    <source>
        <dbReference type="ARBA" id="ARBA00022692"/>
    </source>
</evidence>
<keyword evidence="4" id="KW-0645">Protease</keyword>
<feature type="transmembrane region" description="Helical" evidence="13">
    <location>
        <begin position="148"/>
        <end position="172"/>
    </location>
</feature>
<feature type="domain" description="Peptidase M48" evidence="14">
    <location>
        <begin position="272"/>
        <end position="451"/>
    </location>
</feature>
<proteinExistence type="predicted"/>
<keyword evidence="10" id="KW-0482">Metalloprotease</keyword>
<evidence type="ECO:0000256" key="12">
    <source>
        <dbReference type="SAM" id="MobiDB-lite"/>
    </source>
</evidence>
<accession>A0A2S8F9A6</accession>
<sequence length="642" mass="72512">MSQSHSKSNLVGAFVYPALTLFLIPAFALMICHVSFPQFEQQVIARFDRAIVATPELGGNQRQRLFDQLHKTSAWSLINKENPAFRRWDSELRPLDIPTYLLYRGIGWLSWGCIGLGLVSILIVGLSASVTPRSHKTLYRMLTFNWHFVSMVGLLELIAQTTVVVGVISLLLLGHRSLFVALLLVLVVGTGIVSVTATAATLFGKLDLRRIVPGVLVARDDAPQFWDDLEQLCGQVGTEPPDHVIAGIEDGFWVTQSPIILPVDDAMRKTLRGRTLYVSLPLLKVLPGREADAILLHEMAHFSGNDTFYTEKISPLFRRHVAYLDQLQQNWLTLPIYHFAMLPLVVSQIALSQIKRDREFRADRIAAAYSSPEDFAFGVIRTVAFATFRTQCENEAFYAEAIHENGSISQSLSDGFRPFAETFFEDHPIGERTTPHPFDPHPPLHVRLEAIGLQADKQALRYALADNSVGPWYEKIDNATAIENSQWSSYEAAFQQQYEAQLVYHLLPADDQERAIVEKYFPPLRLSVAYGRALSVDYEKLSFELWEHEIYFREVVAFNFMQHDQTWVEISYRRLGIPLTAKIPLTNRDTYQHSQVFEAIESYSNRSDYAYAYQREQSAASDGETEFDYGSSPAPAGVPSGL</sequence>
<name>A0A2S8F9A6_9BACT</name>
<evidence type="ECO:0000256" key="11">
    <source>
        <dbReference type="ARBA" id="ARBA00023136"/>
    </source>
</evidence>
<evidence type="ECO:0000256" key="6">
    <source>
        <dbReference type="ARBA" id="ARBA00022723"/>
    </source>
</evidence>
<comment type="subcellular location">
    <subcellularLocation>
        <location evidence="2">Cell membrane</location>
        <topology evidence="2">Multi-pass membrane protein</topology>
    </subcellularLocation>
</comment>
<feature type="transmembrane region" description="Helical" evidence="13">
    <location>
        <begin position="108"/>
        <end position="128"/>
    </location>
</feature>
<feature type="region of interest" description="Disordered" evidence="12">
    <location>
        <begin position="621"/>
        <end position="642"/>
    </location>
</feature>
<dbReference type="PANTHER" id="PTHR43221:SF1">
    <property type="entry name" value="PROTEASE HTPX"/>
    <property type="match status" value="1"/>
</dbReference>
<dbReference type="RefSeq" id="WP_105357975.1">
    <property type="nucleotide sequence ID" value="NZ_PUIB01000024.1"/>
</dbReference>
<evidence type="ECO:0000256" key="10">
    <source>
        <dbReference type="ARBA" id="ARBA00023049"/>
    </source>
</evidence>
<evidence type="ECO:0000256" key="9">
    <source>
        <dbReference type="ARBA" id="ARBA00022989"/>
    </source>
</evidence>
<dbReference type="CDD" id="cd07328">
    <property type="entry name" value="M48_Ste24p_like"/>
    <property type="match status" value="1"/>
</dbReference>
<dbReference type="Gene3D" id="3.30.2010.10">
    <property type="entry name" value="Metalloproteases ('zincins'), catalytic domain"/>
    <property type="match status" value="1"/>
</dbReference>
<evidence type="ECO:0000256" key="4">
    <source>
        <dbReference type="ARBA" id="ARBA00022670"/>
    </source>
</evidence>
<gene>
    <name evidence="15" type="ORF">C5Y98_23490</name>
</gene>
<dbReference type="GO" id="GO:0004222">
    <property type="term" value="F:metalloendopeptidase activity"/>
    <property type="evidence" value="ECO:0007669"/>
    <property type="project" value="InterPro"/>
</dbReference>
<comment type="cofactor">
    <cofactor evidence="1">
        <name>Zn(2+)</name>
        <dbReference type="ChEBI" id="CHEBI:29105"/>
    </cofactor>
</comment>
<dbReference type="OrthoDB" id="5295941at2"/>
<organism evidence="15 16">
    <name type="scientific">Blastopirellula marina</name>
    <dbReference type="NCBI Taxonomy" id="124"/>
    <lineage>
        <taxon>Bacteria</taxon>
        <taxon>Pseudomonadati</taxon>
        <taxon>Planctomycetota</taxon>
        <taxon>Planctomycetia</taxon>
        <taxon>Pirellulales</taxon>
        <taxon>Pirellulaceae</taxon>
        <taxon>Blastopirellula</taxon>
    </lineage>
</organism>